<dbReference type="AlphaFoldDB" id="A0A084QTI3"/>
<proteinExistence type="predicted"/>
<dbReference type="HOGENOM" id="CLU_1422278_0_0_1"/>
<organism evidence="2 3">
    <name type="scientific">Stachybotrys chlorohalonatus (strain IBT 40285)</name>
    <dbReference type="NCBI Taxonomy" id="1283841"/>
    <lineage>
        <taxon>Eukaryota</taxon>
        <taxon>Fungi</taxon>
        <taxon>Dikarya</taxon>
        <taxon>Ascomycota</taxon>
        <taxon>Pezizomycotina</taxon>
        <taxon>Sordariomycetes</taxon>
        <taxon>Hypocreomycetidae</taxon>
        <taxon>Hypocreales</taxon>
        <taxon>Stachybotryaceae</taxon>
        <taxon>Stachybotrys</taxon>
    </lineage>
</organism>
<keyword evidence="3" id="KW-1185">Reference proteome</keyword>
<sequence length="191" mass="21013">MRKQRPSTDSSSAPDPDFVLGLRQEDDDSYSTFLQSATVSRNQSLIVPPATAHDIRFKRIPASPRRSSAPCDKSKTMSLYDGKTFRPASNSPNGEVGDDTRFHYHQDGNIVWAEYSGGSVAKGSLVAVVGEDGTLDMRYHHVNKDGALMTGRCQSRPVRLPDGKLQLHETWQWTSGDLSSGTSVLEEVTDQ</sequence>
<evidence type="ECO:0000313" key="2">
    <source>
        <dbReference type="EMBL" id="KFA67268.1"/>
    </source>
</evidence>
<feature type="compositionally biased region" description="Low complexity" evidence="1">
    <location>
        <begin position="7"/>
        <end position="17"/>
    </location>
</feature>
<evidence type="ECO:0008006" key="4">
    <source>
        <dbReference type="Google" id="ProtNLM"/>
    </source>
</evidence>
<evidence type="ECO:0000313" key="3">
    <source>
        <dbReference type="Proteomes" id="UP000028524"/>
    </source>
</evidence>
<reference evidence="2 3" key="1">
    <citation type="journal article" date="2014" name="BMC Genomics">
        <title>Comparative genome sequencing reveals chemotype-specific gene clusters in the toxigenic black mold Stachybotrys.</title>
        <authorList>
            <person name="Semeiks J."/>
            <person name="Borek D."/>
            <person name="Otwinowski Z."/>
            <person name="Grishin N.V."/>
        </authorList>
    </citation>
    <scope>NUCLEOTIDE SEQUENCE [LARGE SCALE GENOMIC DNA]</scope>
    <source>
        <strain evidence="2 3">IBT 40285</strain>
    </source>
</reference>
<dbReference type="Pfam" id="PF26421">
    <property type="entry name" value="Avidin_like"/>
    <property type="match status" value="1"/>
</dbReference>
<name>A0A084QTI3_STAC4</name>
<dbReference type="EMBL" id="KL660218">
    <property type="protein sequence ID" value="KFA67268.1"/>
    <property type="molecule type" value="Genomic_DNA"/>
</dbReference>
<accession>A0A084QTI3</accession>
<feature type="region of interest" description="Disordered" evidence="1">
    <location>
        <begin position="1"/>
        <end position="24"/>
    </location>
</feature>
<gene>
    <name evidence="2" type="ORF">S40285_10440</name>
</gene>
<evidence type="ECO:0000256" key="1">
    <source>
        <dbReference type="SAM" id="MobiDB-lite"/>
    </source>
</evidence>
<protein>
    <recommendedName>
        <fullName evidence="4">N-acetylglutamate synthase</fullName>
    </recommendedName>
</protein>
<dbReference type="OrthoDB" id="4683059at2759"/>
<feature type="region of interest" description="Disordered" evidence="1">
    <location>
        <begin position="61"/>
        <end position="96"/>
    </location>
</feature>
<dbReference type="InParanoid" id="A0A084QTI3"/>
<dbReference type="Proteomes" id="UP000028524">
    <property type="component" value="Unassembled WGS sequence"/>
</dbReference>
<dbReference type="InterPro" id="IPR058595">
    <property type="entry name" value="Avidin-like"/>
</dbReference>